<dbReference type="Gene3D" id="3.40.50.2300">
    <property type="match status" value="1"/>
</dbReference>
<evidence type="ECO:0000259" key="1">
    <source>
        <dbReference type="SMART" id="SM00226"/>
    </source>
</evidence>
<dbReference type="Pfam" id="PF01451">
    <property type="entry name" value="LMWPc"/>
    <property type="match status" value="1"/>
</dbReference>
<dbReference type="SMART" id="SM00226">
    <property type="entry name" value="LMWPc"/>
    <property type="match status" value="1"/>
</dbReference>
<dbReference type="EMBL" id="MGKI01000002">
    <property type="protein sequence ID" value="OGN23501.1"/>
    <property type="molecule type" value="Genomic_DNA"/>
</dbReference>
<proteinExistence type="predicted"/>
<organism evidence="2 3">
    <name type="scientific">Candidatus Yanofskybacteria bacterium RIFCSPLOWO2_01_FULL_42_49</name>
    <dbReference type="NCBI Taxonomy" id="1802694"/>
    <lineage>
        <taxon>Bacteria</taxon>
        <taxon>Candidatus Yanofskyibacteriota</taxon>
    </lineage>
</organism>
<accession>A0A1F8GDY7</accession>
<comment type="caution">
    <text evidence="2">The sequence shown here is derived from an EMBL/GenBank/DDBJ whole genome shotgun (WGS) entry which is preliminary data.</text>
</comment>
<feature type="domain" description="Phosphotyrosine protein phosphatase I" evidence="1">
    <location>
        <begin position="4"/>
        <end position="110"/>
    </location>
</feature>
<evidence type="ECO:0000313" key="2">
    <source>
        <dbReference type="EMBL" id="OGN23501.1"/>
    </source>
</evidence>
<evidence type="ECO:0000313" key="3">
    <source>
        <dbReference type="Proteomes" id="UP000178227"/>
    </source>
</evidence>
<gene>
    <name evidence="2" type="ORF">A2918_00395</name>
</gene>
<dbReference type="InterPro" id="IPR023485">
    <property type="entry name" value="Ptyr_pPase"/>
</dbReference>
<sequence>MSKLKLLFVCTANINRSRTAEDLLKGSDRYEVQSAGIKKHDQGKQVVTQELVDWADIIFVMDEDHDRHASILQERFGAGKEKVCILCVPDIYAKGDKVLAELLRSRLTAHGIIFR</sequence>
<protein>
    <recommendedName>
        <fullName evidence="1">Phosphotyrosine protein phosphatase I domain-containing protein</fullName>
    </recommendedName>
</protein>
<dbReference type="SUPFAM" id="SSF52788">
    <property type="entry name" value="Phosphotyrosine protein phosphatases I"/>
    <property type="match status" value="1"/>
</dbReference>
<dbReference type="AlphaFoldDB" id="A0A1F8GDY7"/>
<name>A0A1F8GDY7_9BACT</name>
<dbReference type="Proteomes" id="UP000178227">
    <property type="component" value="Unassembled WGS sequence"/>
</dbReference>
<reference evidence="2 3" key="1">
    <citation type="journal article" date="2016" name="Nat. Commun.">
        <title>Thousands of microbial genomes shed light on interconnected biogeochemical processes in an aquifer system.</title>
        <authorList>
            <person name="Anantharaman K."/>
            <person name="Brown C.T."/>
            <person name="Hug L.A."/>
            <person name="Sharon I."/>
            <person name="Castelle C.J."/>
            <person name="Probst A.J."/>
            <person name="Thomas B.C."/>
            <person name="Singh A."/>
            <person name="Wilkins M.J."/>
            <person name="Karaoz U."/>
            <person name="Brodie E.L."/>
            <person name="Williams K.H."/>
            <person name="Hubbard S.S."/>
            <person name="Banfield J.F."/>
        </authorList>
    </citation>
    <scope>NUCLEOTIDE SEQUENCE [LARGE SCALE GENOMIC DNA]</scope>
</reference>
<dbReference type="InterPro" id="IPR036196">
    <property type="entry name" value="Ptyr_pPase_sf"/>
</dbReference>